<evidence type="ECO:0000313" key="3">
    <source>
        <dbReference type="EMBL" id="PQJ12855.1"/>
    </source>
</evidence>
<dbReference type="Proteomes" id="UP000239872">
    <property type="component" value="Unassembled WGS sequence"/>
</dbReference>
<dbReference type="AlphaFoldDB" id="A0A2S7T236"/>
<sequence>MEIKGKNYATWLVVLAVLLVVALVAMLCIVAICAIPFAALILVINMATHKGHIQFSKPKVRTPRPERSERVKAY</sequence>
<feature type="region of interest" description="Disordered" evidence="1">
    <location>
        <begin position="53"/>
        <end position="74"/>
    </location>
</feature>
<gene>
    <name evidence="3" type="ORF">CJD36_003680</name>
</gene>
<evidence type="ECO:0000256" key="2">
    <source>
        <dbReference type="SAM" id="Phobius"/>
    </source>
</evidence>
<comment type="caution">
    <text evidence="3">The sequence shown here is derived from an EMBL/GenBank/DDBJ whole genome shotgun (WGS) entry which is preliminary data.</text>
</comment>
<name>A0A2S7T236_9BACT</name>
<keyword evidence="4" id="KW-1185">Reference proteome</keyword>
<protein>
    <submittedName>
        <fullName evidence="3">Uncharacterized protein</fullName>
    </submittedName>
</protein>
<organism evidence="3 4">
    <name type="scientific">Flavipsychrobacter stenotrophus</name>
    <dbReference type="NCBI Taxonomy" id="2077091"/>
    <lineage>
        <taxon>Bacteria</taxon>
        <taxon>Pseudomonadati</taxon>
        <taxon>Bacteroidota</taxon>
        <taxon>Chitinophagia</taxon>
        <taxon>Chitinophagales</taxon>
        <taxon>Chitinophagaceae</taxon>
        <taxon>Flavipsychrobacter</taxon>
    </lineage>
</organism>
<proteinExistence type="predicted"/>
<feature type="compositionally biased region" description="Basic and acidic residues" evidence="1">
    <location>
        <begin position="63"/>
        <end position="74"/>
    </location>
</feature>
<evidence type="ECO:0000256" key="1">
    <source>
        <dbReference type="SAM" id="MobiDB-lite"/>
    </source>
</evidence>
<accession>A0A2S7T236</accession>
<keyword evidence="2" id="KW-1133">Transmembrane helix</keyword>
<evidence type="ECO:0000313" key="4">
    <source>
        <dbReference type="Proteomes" id="UP000239872"/>
    </source>
</evidence>
<keyword evidence="2" id="KW-0472">Membrane</keyword>
<dbReference type="EMBL" id="PPSL01000001">
    <property type="protein sequence ID" value="PQJ12855.1"/>
    <property type="molecule type" value="Genomic_DNA"/>
</dbReference>
<keyword evidence="2" id="KW-0812">Transmembrane</keyword>
<reference evidence="3 4" key="1">
    <citation type="submission" date="2018-01" db="EMBL/GenBank/DDBJ databases">
        <title>A novel member of the phylum Bacteroidetes isolated from glacier ice.</title>
        <authorList>
            <person name="Liu Q."/>
            <person name="Xin Y.-H."/>
        </authorList>
    </citation>
    <scope>NUCLEOTIDE SEQUENCE [LARGE SCALE GENOMIC DNA]</scope>
    <source>
        <strain evidence="3 4">RB1R16</strain>
    </source>
</reference>
<feature type="transmembrane region" description="Helical" evidence="2">
    <location>
        <begin position="12"/>
        <end position="44"/>
    </location>
</feature>